<evidence type="ECO:0000313" key="1">
    <source>
        <dbReference type="EnsemblPlants" id="AVESA.00010b.r2.7CG0690180.1.CDS"/>
    </source>
</evidence>
<reference evidence="1" key="2">
    <citation type="submission" date="2025-09" db="UniProtKB">
        <authorList>
            <consortium name="EnsemblPlants"/>
        </authorList>
    </citation>
    <scope>IDENTIFICATION</scope>
</reference>
<name>A0ACD5ZXZ4_AVESA</name>
<proteinExistence type="predicted"/>
<evidence type="ECO:0000313" key="2">
    <source>
        <dbReference type="Proteomes" id="UP001732700"/>
    </source>
</evidence>
<accession>A0ACD5ZXZ4</accession>
<dbReference type="EnsemblPlants" id="AVESA.00010b.r2.7CG0690180.1">
    <property type="protein sequence ID" value="AVESA.00010b.r2.7CG0690180.1.CDS"/>
    <property type="gene ID" value="AVESA.00010b.r2.7CG0690180"/>
</dbReference>
<keyword evidence="2" id="KW-1185">Reference proteome</keyword>
<reference evidence="1" key="1">
    <citation type="submission" date="2021-05" db="EMBL/GenBank/DDBJ databases">
        <authorList>
            <person name="Scholz U."/>
            <person name="Mascher M."/>
            <person name="Fiebig A."/>
        </authorList>
    </citation>
    <scope>NUCLEOTIDE SEQUENCE [LARGE SCALE GENOMIC DNA]</scope>
</reference>
<protein>
    <submittedName>
        <fullName evidence="1">Uncharacterized protein</fullName>
    </submittedName>
</protein>
<organism evidence="1 2">
    <name type="scientific">Avena sativa</name>
    <name type="common">Oat</name>
    <dbReference type="NCBI Taxonomy" id="4498"/>
    <lineage>
        <taxon>Eukaryota</taxon>
        <taxon>Viridiplantae</taxon>
        <taxon>Streptophyta</taxon>
        <taxon>Embryophyta</taxon>
        <taxon>Tracheophyta</taxon>
        <taxon>Spermatophyta</taxon>
        <taxon>Magnoliopsida</taxon>
        <taxon>Liliopsida</taxon>
        <taxon>Poales</taxon>
        <taxon>Poaceae</taxon>
        <taxon>BOP clade</taxon>
        <taxon>Pooideae</taxon>
        <taxon>Poodae</taxon>
        <taxon>Poeae</taxon>
        <taxon>Poeae Chloroplast Group 1 (Aveneae type)</taxon>
        <taxon>Aveninae</taxon>
        <taxon>Avena</taxon>
    </lineage>
</organism>
<sequence>MQYLPNHPTGLVCLRGPSCNTWLVEIASDTKGLFFGDGWKKFVTDHSIESGNILTFCYDGRSQFSVVVFDGMCIQKPSAFHAKPSKNLIDTTDSDEEDNGMSIVPQEENNGTKKSMTSEIDANGSLRKHSNGASIGYKSDNLNSIEGSDSSYCMSEESISCNDSSKSVPRLLEFSKDVNVCGETIAECQRQPEVTSQRPPVSGKQKNYALQKAKKYKSKYPITVQIMKDTFVYKIFFMIIPCKFVKEHLPQTKKKLTLWDPQGRAWEVTYVYCNNRCVGAFSGGWGKFSIGNHLEMFDVCVFELFSKDNIKVHIYRANPTLYPYLLDSKPL</sequence>
<dbReference type="Proteomes" id="UP001732700">
    <property type="component" value="Chromosome 7C"/>
</dbReference>